<evidence type="ECO:0000256" key="1">
    <source>
        <dbReference type="ARBA" id="ARBA00004141"/>
    </source>
</evidence>
<evidence type="ECO:0008006" key="12">
    <source>
        <dbReference type="Google" id="ProtNLM"/>
    </source>
</evidence>
<evidence type="ECO:0000256" key="9">
    <source>
        <dbReference type="SAM" id="Phobius"/>
    </source>
</evidence>
<dbReference type="NCBIfam" id="TIGR00728">
    <property type="entry name" value="OPT_sfam"/>
    <property type="match status" value="2"/>
</dbReference>
<evidence type="ECO:0000256" key="3">
    <source>
        <dbReference type="ARBA" id="ARBA00022448"/>
    </source>
</evidence>
<dbReference type="GO" id="GO:0016020">
    <property type="term" value="C:membrane"/>
    <property type="evidence" value="ECO:0007669"/>
    <property type="project" value="UniProtKB-SubCell"/>
</dbReference>
<comment type="subcellular location">
    <subcellularLocation>
        <location evidence="1">Membrane</location>
        <topology evidence="1">Multi-pass membrane protein</topology>
    </subcellularLocation>
</comment>
<evidence type="ECO:0000256" key="6">
    <source>
        <dbReference type="ARBA" id="ARBA00022927"/>
    </source>
</evidence>
<accession>A0AAD5W2D0</accession>
<organism evidence="10 11">
    <name type="scientific">Leucocoprinus birnbaumii</name>
    <dbReference type="NCBI Taxonomy" id="56174"/>
    <lineage>
        <taxon>Eukaryota</taxon>
        <taxon>Fungi</taxon>
        <taxon>Dikarya</taxon>
        <taxon>Basidiomycota</taxon>
        <taxon>Agaricomycotina</taxon>
        <taxon>Agaricomycetes</taxon>
        <taxon>Agaricomycetidae</taxon>
        <taxon>Agaricales</taxon>
        <taxon>Agaricineae</taxon>
        <taxon>Agaricaceae</taxon>
        <taxon>Leucocoprinus</taxon>
    </lineage>
</organism>
<name>A0AAD5W2D0_9AGAR</name>
<evidence type="ECO:0000256" key="4">
    <source>
        <dbReference type="ARBA" id="ARBA00022692"/>
    </source>
</evidence>
<evidence type="ECO:0000313" key="10">
    <source>
        <dbReference type="EMBL" id="KAJ3571263.1"/>
    </source>
</evidence>
<keyword evidence="4 9" id="KW-0812">Transmembrane</keyword>
<feature type="transmembrane region" description="Helical" evidence="9">
    <location>
        <begin position="260"/>
        <end position="279"/>
    </location>
</feature>
<keyword evidence="6" id="KW-0653">Protein transport</keyword>
<dbReference type="Proteomes" id="UP001213000">
    <property type="component" value="Unassembled WGS sequence"/>
</dbReference>
<keyword evidence="7 9" id="KW-1133">Transmembrane helix</keyword>
<evidence type="ECO:0000256" key="8">
    <source>
        <dbReference type="ARBA" id="ARBA00023136"/>
    </source>
</evidence>
<dbReference type="Pfam" id="PF03169">
    <property type="entry name" value="OPT"/>
    <property type="match status" value="2"/>
</dbReference>
<feature type="transmembrane region" description="Helical" evidence="9">
    <location>
        <begin position="648"/>
        <end position="668"/>
    </location>
</feature>
<evidence type="ECO:0000313" key="11">
    <source>
        <dbReference type="Proteomes" id="UP001213000"/>
    </source>
</evidence>
<feature type="transmembrane region" description="Helical" evidence="9">
    <location>
        <begin position="569"/>
        <end position="590"/>
    </location>
</feature>
<keyword evidence="5" id="KW-0571">Peptide transport</keyword>
<reference evidence="10" key="1">
    <citation type="submission" date="2022-07" db="EMBL/GenBank/DDBJ databases">
        <title>Genome Sequence of Leucocoprinus birnbaumii.</title>
        <authorList>
            <person name="Buettner E."/>
        </authorList>
    </citation>
    <scope>NUCLEOTIDE SEQUENCE</scope>
    <source>
        <strain evidence="10">VT141</strain>
    </source>
</reference>
<dbReference type="EMBL" id="JANIEX010000194">
    <property type="protein sequence ID" value="KAJ3571263.1"/>
    <property type="molecule type" value="Genomic_DNA"/>
</dbReference>
<keyword evidence="3" id="KW-0813">Transport</keyword>
<comment type="caution">
    <text evidence="10">The sequence shown here is derived from an EMBL/GenBank/DDBJ whole genome shotgun (WGS) entry which is preliminary data.</text>
</comment>
<keyword evidence="11" id="KW-1185">Reference proteome</keyword>
<dbReference type="GO" id="GO:0035673">
    <property type="term" value="F:oligopeptide transmembrane transporter activity"/>
    <property type="evidence" value="ECO:0007669"/>
    <property type="project" value="InterPro"/>
</dbReference>
<dbReference type="InterPro" id="IPR004813">
    <property type="entry name" value="OPT"/>
</dbReference>
<dbReference type="AlphaFoldDB" id="A0AAD5W2D0"/>
<feature type="transmembrane region" description="Helical" evidence="9">
    <location>
        <begin position="443"/>
        <end position="463"/>
    </location>
</feature>
<feature type="transmembrane region" description="Helical" evidence="9">
    <location>
        <begin position="364"/>
        <end position="385"/>
    </location>
</feature>
<protein>
    <recommendedName>
        <fullName evidence="12">OPT oligopeptide transporter</fullName>
    </recommendedName>
</protein>
<evidence type="ECO:0000256" key="2">
    <source>
        <dbReference type="ARBA" id="ARBA00008807"/>
    </source>
</evidence>
<gene>
    <name evidence="10" type="ORF">NP233_g3871</name>
</gene>
<feature type="transmembrane region" description="Helical" evidence="9">
    <location>
        <begin position="417"/>
        <end position="437"/>
    </location>
</feature>
<feature type="transmembrane region" description="Helical" evidence="9">
    <location>
        <begin position="291"/>
        <end position="310"/>
    </location>
</feature>
<comment type="similarity">
    <text evidence="2">Belongs to the oligopeptide OPT transporter family.</text>
</comment>
<sequence>MSLHDEKSDMAQSDPEKPGVEVASIEALGALPDFDDPNFDKDAAMEGLMEDDSPYPEVRSAVANTDDPDIPVSTIRSWTLGVIFATVLPGMNQFFFFRYPSVTITSIVCQLLSFPLGRLWARVVPNVKIFGLELNPGPFSIKEHVLVTIMGGVAVTSAYATDIVAVQRVPMDDRHVHSANWVLYWWNCSAILGSTSFDECTYAGAGNRSGIRREMFFLWAFLGSTAWYFLPGYLFTALSYFSWVCWIAPNNVPLNQMFGYVHGMGMSLITFDWAQIAYIGSPLATPWWAEANVMASFVFFFWILTPALYYSNAWGSKYMPISSRGSYDNTGAAYNVSRILNADTTFNEEAYKAYSPLFISTTFAVSYGLSFASITATLTHCFLFYRKQIWTQARRSMKEQPDIHARLMARYRQVPEWWYGVVFLSQFVIGIISITLWDTKFPVQYFILALAISFFYVIPIGIIQAITNQQVGLNVITELIIALQFTSDFKLGHYMKIPPRAMFWAQVLATAISGTAQLGVQSWMFSNIQDICAPDQKDGFICPSTEVFGTASIIWGVIGPAKQFSKGQVYYALSFFFLVGFICPLASWVISRRFPNSWIRYINFPVIFSQTGYIPPASAVNYIPWGIIGFIFQYAIRRRHFSWWTKYNYVLSAAMDSGVAVAAILIFFCLQYPRNGTIGENNVLTWWGNTVYTNTADAAGTPMLTLADGQTFGPTSWT</sequence>
<dbReference type="GO" id="GO:0015031">
    <property type="term" value="P:protein transport"/>
    <property type="evidence" value="ECO:0007669"/>
    <property type="project" value="UniProtKB-KW"/>
</dbReference>
<evidence type="ECO:0000256" key="7">
    <source>
        <dbReference type="ARBA" id="ARBA00022989"/>
    </source>
</evidence>
<dbReference type="InterPro" id="IPR004648">
    <property type="entry name" value="Oligpept_transpt"/>
</dbReference>
<proteinExistence type="inferred from homology"/>
<feature type="transmembrane region" description="Helical" evidence="9">
    <location>
        <begin position="619"/>
        <end position="636"/>
    </location>
</feature>
<feature type="transmembrane region" description="Helical" evidence="9">
    <location>
        <begin position="216"/>
        <end position="240"/>
    </location>
</feature>
<dbReference type="PANTHER" id="PTHR22601">
    <property type="entry name" value="ISP4 LIKE PROTEIN"/>
    <property type="match status" value="1"/>
</dbReference>
<evidence type="ECO:0000256" key="5">
    <source>
        <dbReference type="ARBA" id="ARBA00022856"/>
    </source>
</evidence>
<keyword evidence="8 9" id="KW-0472">Membrane</keyword>